<sequence length="110" mass="12209">MTTRKYNKKGGKTRKIKGGKTFSSSVPVQLSYNNTEVKCDVCSNNNYTEFTGTIDKSKVRQGLGQMFFGETADVLDNTSIIMYICNTCGICKIIRNKDPLLIVASPIKNN</sequence>
<evidence type="ECO:0000313" key="1">
    <source>
        <dbReference type="EMBL" id="QHT31437.1"/>
    </source>
</evidence>
<organism evidence="1">
    <name type="scientific">viral metagenome</name>
    <dbReference type="NCBI Taxonomy" id="1070528"/>
    <lineage>
        <taxon>unclassified sequences</taxon>
        <taxon>metagenomes</taxon>
        <taxon>organismal metagenomes</taxon>
    </lineage>
</organism>
<proteinExistence type="predicted"/>
<reference evidence="1" key="1">
    <citation type="journal article" date="2020" name="Nature">
        <title>Giant virus diversity and host interactions through global metagenomics.</title>
        <authorList>
            <person name="Schulz F."/>
            <person name="Roux S."/>
            <person name="Paez-Espino D."/>
            <person name="Jungbluth S."/>
            <person name="Walsh D.A."/>
            <person name="Denef V.J."/>
            <person name="McMahon K.D."/>
            <person name="Konstantinidis K.T."/>
            <person name="Eloe-Fadrosh E.A."/>
            <person name="Kyrpides N.C."/>
            <person name="Woyke T."/>
        </authorList>
    </citation>
    <scope>NUCLEOTIDE SEQUENCE</scope>
    <source>
        <strain evidence="1">GVMAG-M-3300009155-2</strain>
    </source>
</reference>
<name>A0A6C0EQY5_9ZZZZ</name>
<protein>
    <submittedName>
        <fullName evidence="1">Uncharacterized protein</fullName>
    </submittedName>
</protein>
<dbReference type="AlphaFoldDB" id="A0A6C0EQY5"/>
<dbReference type="EMBL" id="MN738920">
    <property type="protein sequence ID" value="QHT31437.1"/>
    <property type="molecule type" value="Genomic_DNA"/>
</dbReference>
<accession>A0A6C0EQY5</accession>